<evidence type="ECO:0000256" key="2">
    <source>
        <dbReference type="ARBA" id="ARBA00022630"/>
    </source>
</evidence>
<dbReference type="SUPFAM" id="SSF54373">
    <property type="entry name" value="FAD-linked reductases, C-terminal domain"/>
    <property type="match status" value="1"/>
</dbReference>
<keyword evidence="7" id="KW-1185">Reference proteome</keyword>
<gene>
    <name evidence="6" type="ORF">BDY17DRAFT_257799</name>
</gene>
<keyword evidence="3" id="KW-0274">FAD</keyword>
<dbReference type="AlphaFoldDB" id="A0A6A6PGT3"/>
<dbReference type="SUPFAM" id="SSF51905">
    <property type="entry name" value="FAD/NAD(P)-binding domain"/>
    <property type="match status" value="1"/>
</dbReference>
<accession>A0A6A6PGT3</accession>
<dbReference type="Gene3D" id="3.40.30.20">
    <property type="match status" value="1"/>
</dbReference>
<evidence type="ECO:0000313" key="6">
    <source>
        <dbReference type="EMBL" id="KAF2479190.1"/>
    </source>
</evidence>
<dbReference type="OrthoDB" id="3934931at2759"/>
<dbReference type="PANTHER" id="PTHR43004:SF5">
    <property type="entry name" value="FAD-BINDING DOMAIN-CONTAINING PROTEIN"/>
    <property type="match status" value="1"/>
</dbReference>
<dbReference type="InterPro" id="IPR036188">
    <property type="entry name" value="FAD/NAD-bd_sf"/>
</dbReference>
<protein>
    <submittedName>
        <fullName evidence="6">Pentachlorophenol 4-monooxygenase</fullName>
    </submittedName>
</protein>
<evidence type="ECO:0000256" key="1">
    <source>
        <dbReference type="ARBA" id="ARBA00007801"/>
    </source>
</evidence>
<dbReference type="Gene3D" id="3.50.50.60">
    <property type="entry name" value="FAD/NAD(P)-binding domain"/>
    <property type="match status" value="1"/>
</dbReference>
<keyword evidence="4" id="KW-0560">Oxidoreductase</keyword>
<evidence type="ECO:0000256" key="4">
    <source>
        <dbReference type="ARBA" id="ARBA00023002"/>
    </source>
</evidence>
<comment type="similarity">
    <text evidence="1">Belongs to the PheA/TfdB FAD monooxygenase family.</text>
</comment>
<proteinExistence type="inferred from homology"/>
<dbReference type="PANTHER" id="PTHR43004">
    <property type="entry name" value="TRK SYSTEM POTASSIUM UPTAKE PROTEIN"/>
    <property type="match status" value="1"/>
</dbReference>
<dbReference type="GO" id="GO:0071949">
    <property type="term" value="F:FAD binding"/>
    <property type="evidence" value="ECO:0007669"/>
    <property type="project" value="InterPro"/>
</dbReference>
<keyword evidence="2" id="KW-0285">Flavoprotein</keyword>
<dbReference type="SUPFAM" id="SSF52833">
    <property type="entry name" value="Thioredoxin-like"/>
    <property type="match status" value="1"/>
</dbReference>
<evidence type="ECO:0000313" key="7">
    <source>
        <dbReference type="Proteomes" id="UP000799767"/>
    </source>
</evidence>
<dbReference type="GO" id="GO:0016709">
    <property type="term" value="F:oxidoreductase activity, acting on paired donors, with incorporation or reduction of molecular oxygen, NAD(P)H as one donor, and incorporation of one atom of oxygen"/>
    <property type="evidence" value="ECO:0007669"/>
    <property type="project" value="UniProtKB-ARBA"/>
</dbReference>
<dbReference type="EMBL" id="MU001642">
    <property type="protein sequence ID" value="KAF2479190.1"/>
    <property type="molecule type" value="Genomic_DNA"/>
</dbReference>
<name>A0A6A6PGT3_9PEZI</name>
<organism evidence="6 7">
    <name type="scientific">Neohortaea acidophila</name>
    <dbReference type="NCBI Taxonomy" id="245834"/>
    <lineage>
        <taxon>Eukaryota</taxon>
        <taxon>Fungi</taxon>
        <taxon>Dikarya</taxon>
        <taxon>Ascomycota</taxon>
        <taxon>Pezizomycotina</taxon>
        <taxon>Dothideomycetes</taxon>
        <taxon>Dothideomycetidae</taxon>
        <taxon>Mycosphaerellales</taxon>
        <taxon>Teratosphaeriaceae</taxon>
        <taxon>Neohortaea</taxon>
    </lineage>
</organism>
<reference evidence="6" key="1">
    <citation type="journal article" date="2020" name="Stud. Mycol.">
        <title>101 Dothideomycetes genomes: a test case for predicting lifestyles and emergence of pathogens.</title>
        <authorList>
            <person name="Haridas S."/>
            <person name="Albert R."/>
            <person name="Binder M."/>
            <person name="Bloem J."/>
            <person name="Labutti K."/>
            <person name="Salamov A."/>
            <person name="Andreopoulos B."/>
            <person name="Baker S."/>
            <person name="Barry K."/>
            <person name="Bills G."/>
            <person name="Bluhm B."/>
            <person name="Cannon C."/>
            <person name="Castanera R."/>
            <person name="Culley D."/>
            <person name="Daum C."/>
            <person name="Ezra D."/>
            <person name="Gonzalez J."/>
            <person name="Henrissat B."/>
            <person name="Kuo A."/>
            <person name="Liang C."/>
            <person name="Lipzen A."/>
            <person name="Lutzoni F."/>
            <person name="Magnuson J."/>
            <person name="Mondo S."/>
            <person name="Nolan M."/>
            <person name="Ohm R."/>
            <person name="Pangilinan J."/>
            <person name="Park H.-J."/>
            <person name="Ramirez L."/>
            <person name="Alfaro M."/>
            <person name="Sun H."/>
            <person name="Tritt A."/>
            <person name="Yoshinaga Y."/>
            <person name="Zwiers L.-H."/>
            <person name="Turgeon B."/>
            <person name="Goodwin S."/>
            <person name="Spatafora J."/>
            <person name="Crous P."/>
            <person name="Grigoriev I."/>
        </authorList>
    </citation>
    <scope>NUCLEOTIDE SEQUENCE</scope>
    <source>
        <strain evidence="6">CBS 113389</strain>
    </source>
</reference>
<dbReference type="Pfam" id="PF01494">
    <property type="entry name" value="FAD_binding_3"/>
    <property type="match status" value="1"/>
</dbReference>
<sequence>MDEGAVDKVDVLVSGAGPVGLLITLQLRRLGISTLIVDAADKASPNFPMYGRACALFPRTLEMLDQLDLWEEMAQQGWVNPDAGATYYDGKQVQPLADLTAVHLRGTYFNFWMNLRLKYSEDIFRARVAALGPKVQAPVRLVGLQLDEDAADDYKVRATLARPDGKSWTVRARYIVGCDGARSAVRELAGIGFDGAEKEDHWVRVDGVVRTNIPDARSAYIRLESKTHGQVLWAQLDHGATRVGFALSPELYAKYGQHMTQEDAVKEAKAAVAPFELEFDQVDWHTVYTIKQFISVKLQDRERILLAGDAAHAHSSGTAQGMNTGVHDAVSLAWRLAGVLTGMYKPGVLQNYHSERHGVARHLIENDKTIAELISGRRPERFKDRPEDNFVLFSEFIHAEWDFTMGMGISYPASLLNDVTGSSPPIGVVPGYRFPDAMLQKPGFRAAGHTVRLHEITKYTGKFHILIFAGDPRSTKVQLGKLRRDVDEHVGRFQHAVEFRTIICGRGPAHGECLGVEPFGWAYWDVNQSVHGQYDIPYKRGVIAVLRPDGILGFVAPLDGFERVVTYLERLIIPRKPETMINGATADIGELINADENNLYYKRINGQDVPESVEQGTVKSVEGVRIS</sequence>
<dbReference type="PRINTS" id="PR00420">
    <property type="entry name" value="RNGMNOXGNASE"/>
</dbReference>
<dbReference type="GeneID" id="54472720"/>
<evidence type="ECO:0000259" key="5">
    <source>
        <dbReference type="Pfam" id="PF01494"/>
    </source>
</evidence>
<evidence type="ECO:0000256" key="3">
    <source>
        <dbReference type="ARBA" id="ARBA00022827"/>
    </source>
</evidence>
<feature type="domain" description="FAD-binding" evidence="5">
    <location>
        <begin position="8"/>
        <end position="366"/>
    </location>
</feature>
<dbReference type="Gene3D" id="3.30.9.10">
    <property type="entry name" value="D-Amino Acid Oxidase, subunit A, domain 2"/>
    <property type="match status" value="1"/>
</dbReference>
<dbReference type="InterPro" id="IPR050641">
    <property type="entry name" value="RIFMO-like"/>
</dbReference>
<dbReference type="InterPro" id="IPR038220">
    <property type="entry name" value="PHOX_C_sf"/>
</dbReference>
<dbReference type="InterPro" id="IPR036249">
    <property type="entry name" value="Thioredoxin-like_sf"/>
</dbReference>
<dbReference type="Proteomes" id="UP000799767">
    <property type="component" value="Unassembled WGS sequence"/>
</dbReference>
<dbReference type="InterPro" id="IPR002938">
    <property type="entry name" value="FAD-bd"/>
</dbReference>
<dbReference type="RefSeq" id="XP_033585760.1">
    <property type="nucleotide sequence ID" value="XM_033731718.1"/>
</dbReference>
<keyword evidence="6" id="KW-0503">Monooxygenase</keyword>